<feature type="site" description="Cleavage; by autolysis" evidence="3">
    <location>
        <begin position="342"/>
        <end position="343"/>
    </location>
</feature>
<evidence type="ECO:0000313" key="5">
    <source>
        <dbReference type="EMBL" id="GLJ59492.1"/>
    </source>
</evidence>
<dbReference type="GO" id="GO:0005737">
    <property type="term" value="C:cytoplasm"/>
    <property type="evidence" value="ECO:0007669"/>
    <property type="project" value="TreeGrafter"/>
</dbReference>
<evidence type="ECO:0008006" key="7">
    <source>
        <dbReference type="Google" id="ProtNLM"/>
    </source>
</evidence>
<feature type="region of interest" description="Disordered" evidence="4">
    <location>
        <begin position="150"/>
        <end position="174"/>
    </location>
</feature>
<dbReference type="PANTHER" id="PTHR10188:SF8">
    <property type="entry name" value="THREONINE ASPARTASE 1"/>
    <property type="match status" value="1"/>
</dbReference>
<dbReference type="GO" id="GO:0004298">
    <property type="term" value="F:threonine-type endopeptidase activity"/>
    <property type="evidence" value="ECO:0007669"/>
    <property type="project" value="InterPro"/>
</dbReference>
<dbReference type="InterPro" id="IPR029055">
    <property type="entry name" value="Ntn_hydrolases_N"/>
</dbReference>
<protein>
    <recommendedName>
        <fullName evidence="7">L-asparaginase</fullName>
    </recommendedName>
</protein>
<evidence type="ECO:0000256" key="3">
    <source>
        <dbReference type="PIRSR" id="PIRSR600246-3"/>
    </source>
</evidence>
<evidence type="ECO:0000256" key="2">
    <source>
        <dbReference type="PIRSR" id="PIRSR600246-1"/>
    </source>
</evidence>
<dbReference type="EMBL" id="BSEH01000972">
    <property type="protein sequence ID" value="GLJ59492.1"/>
    <property type="molecule type" value="Genomic_DNA"/>
</dbReference>
<comment type="caution">
    <text evidence="5">The sequence shown here is derived from an EMBL/GenBank/DDBJ whole genome shotgun (WGS) entry which is preliminary data.</text>
</comment>
<dbReference type="GO" id="GO:0051604">
    <property type="term" value="P:protein maturation"/>
    <property type="evidence" value="ECO:0007669"/>
    <property type="project" value="TreeGrafter"/>
</dbReference>
<dbReference type="Pfam" id="PF01112">
    <property type="entry name" value="Asparaginase_2"/>
    <property type="match status" value="1"/>
</dbReference>
<sequence length="414" mass="45614">MEPINNLLAAVNCALPGLRSRPTILQRNTASQIQPWDSIGFSTNHMPDHDYCHQEKDTIKTHRSCELPCVIEQSPRCGTSSFDEISNYSSGFKKKRNHSISSDFKSTNSTRPLKLVAVHLGAGNSHHDEESLNLAKKICEQVMLQTSAQPLLSSSKKRRKNSLNSYKQVHTDDQSQLNINSDKITAESAVVHLVKLMEDHQSLNCGFGSNLNIKGQVECDASLMSDETQMWAGVGAVSGCKNPILLAKSLYDHRLVPRPLSLIQPNLLVSSGAKQWMRERCSHLSVMDTMKEKFLEELDWTSAVKADSNSQDYPTRTMKAHDSIRDEDTESLTNYSNHHRLDTVGAIAVDSNNNFASAISSGGILLKYKGRVGQAAVPGAGCWSEDSVAITTTGVGEYLTLSMFAKSSMIKCKL</sequence>
<organism evidence="5 6">
    <name type="scientific">Cryptomeria japonica</name>
    <name type="common">Japanese cedar</name>
    <name type="synonym">Cupressus japonica</name>
    <dbReference type="NCBI Taxonomy" id="3369"/>
    <lineage>
        <taxon>Eukaryota</taxon>
        <taxon>Viridiplantae</taxon>
        <taxon>Streptophyta</taxon>
        <taxon>Embryophyta</taxon>
        <taxon>Tracheophyta</taxon>
        <taxon>Spermatophyta</taxon>
        <taxon>Pinopsida</taxon>
        <taxon>Pinidae</taxon>
        <taxon>Conifers II</taxon>
        <taxon>Cupressales</taxon>
        <taxon>Cupressaceae</taxon>
        <taxon>Cryptomeria</taxon>
    </lineage>
</organism>
<dbReference type="Proteomes" id="UP001234787">
    <property type="component" value="Unassembled WGS sequence"/>
</dbReference>
<dbReference type="AlphaFoldDB" id="A0AAD3NUP9"/>
<comment type="subunit">
    <text evidence="1">Heterotetramer of two alpha and two beta chains arranged as a dimer of alpha/beta heterodimers.</text>
</comment>
<dbReference type="Gene3D" id="3.60.20.30">
    <property type="entry name" value="(Glycosyl)asparaginase"/>
    <property type="match status" value="1"/>
</dbReference>
<evidence type="ECO:0000313" key="6">
    <source>
        <dbReference type="Proteomes" id="UP001234787"/>
    </source>
</evidence>
<evidence type="ECO:0000256" key="4">
    <source>
        <dbReference type="SAM" id="MobiDB-lite"/>
    </source>
</evidence>
<keyword evidence="6" id="KW-1185">Reference proteome</keyword>
<dbReference type="PANTHER" id="PTHR10188">
    <property type="entry name" value="L-ASPARAGINASE"/>
    <property type="match status" value="1"/>
</dbReference>
<name>A0AAD3NUP9_CRYJA</name>
<dbReference type="InterPro" id="IPR037464">
    <property type="entry name" value="Taspase1"/>
</dbReference>
<feature type="active site" description="Nucleophile" evidence="2">
    <location>
        <position position="343"/>
    </location>
</feature>
<dbReference type="InterPro" id="IPR000246">
    <property type="entry name" value="Peptidase_T2"/>
</dbReference>
<evidence type="ECO:0000256" key="1">
    <source>
        <dbReference type="ARBA" id="ARBA00011601"/>
    </source>
</evidence>
<reference evidence="5" key="1">
    <citation type="submission" date="2022-12" db="EMBL/GenBank/DDBJ databases">
        <title>Chromosome-Level Genome Assembly of Japanese Cedar (Cryptomeriajaponica D. Don).</title>
        <authorList>
            <person name="Fujino T."/>
            <person name="Yamaguchi K."/>
            <person name="Yokoyama T."/>
            <person name="Hamanaka T."/>
            <person name="Harazono Y."/>
            <person name="Kamada H."/>
            <person name="Kobayashi W."/>
            <person name="Ujino-Ihara T."/>
            <person name="Uchiyama K."/>
            <person name="Matsumoto A."/>
            <person name="Izuno A."/>
            <person name="Tsumura Y."/>
            <person name="Toyoda A."/>
            <person name="Shigenobu S."/>
            <person name="Moriguchi Y."/>
            <person name="Ueno S."/>
            <person name="Kasahara M."/>
        </authorList>
    </citation>
    <scope>NUCLEOTIDE SEQUENCE</scope>
</reference>
<dbReference type="SUPFAM" id="SSF56235">
    <property type="entry name" value="N-terminal nucleophile aminohydrolases (Ntn hydrolases)"/>
    <property type="match status" value="1"/>
</dbReference>
<gene>
    <name evidence="5" type="ORF">SUGI_1511140</name>
</gene>
<dbReference type="CDD" id="cd04514">
    <property type="entry name" value="Taspase1_like"/>
    <property type="match status" value="1"/>
</dbReference>
<proteinExistence type="predicted"/>
<accession>A0AAD3NUP9</accession>